<feature type="repeat" description="TPR" evidence="1">
    <location>
        <begin position="528"/>
        <end position="561"/>
    </location>
</feature>
<dbReference type="Gene3D" id="3.40.50.300">
    <property type="entry name" value="P-loop containing nucleotide triphosphate hydrolases"/>
    <property type="match status" value="1"/>
</dbReference>
<evidence type="ECO:0000256" key="1">
    <source>
        <dbReference type="PROSITE-ProRule" id="PRU00339"/>
    </source>
</evidence>
<sequence>MKKKKVLLIGWDAADWQIIGPLLAKGEMPALKRIIDNGVFGNMSTMNPPYSPMLWTSVATGKTPDKHGVLGFIELMPDLKGIQPVTAYSRKSRTIWNILHNKGYKSNLVGWWPSYPAEPINGVVISDKFQKVSTDPTKPSVLPEDAIHPKDKYDEFKDLRMFPYEVTSEHVLPFIPRAKEIDQEKNKSIQILSRVLSHNTSVHNAATRLLRTSEWDFMAVYYDFIDHLCHSFMKYYPPKLDNVSQHEYEVYQDVIKGAYRFQDMMLERKLELIDEDTTVIVMSDHGYESGDRRIVKMPNVQAAPALEHRQFGMFAAMGPNIKKNEKIFGLGLIDIAPTLLHLFDLPIGRDMDGKPVLEMFKESKKPSFIDSWDDLDGDFAELDKDNSNSSVEFSDQETMEQLIELGYIERPDEKIETAILKTKCDLKHNLARVYLGKKDYARSKEILLELIKEEASIDKAPYYMDLITISLKYKEYDEAEKYLKAIRESETSVVYNLFFSEADILLGKGFPEKALKVYRAIISLKPNPEVWYKIGEIEYLLIRFEEAKIAFENAIELEPDRAKYHRALAECYVELGEYEEAVEYAFTSIELVKFYPAAHFVLGRALEKMGDLENAKLAYETAERLQPQNYERSKIAKENVAELQSLSSENSGREYLKHSEDQIVVVSGLPRSGTSLMMQMLAKGGQQILTDENRKADTSNPKGYYEYDPVMNIHKDNSWLSEAKNKSVKIVAPLLKYLDAKYRYKIIFMTRDLNEVVKSQQIMRGKDPETMPLRLMDSYQNLLKGVKIWKDREPGVEMIYVDYKDALETPEDVVSKVVEFIGKDTLDTQAMVSCVDKKLYRNRSKKVEK</sequence>
<protein>
    <submittedName>
        <fullName evidence="3">Alkaline phosphatase family protein</fullName>
    </submittedName>
</protein>
<dbReference type="PANTHER" id="PTHR10151">
    <property type="entry name" value="ECTONUCLEOTIDE PYROPHOSPHATASE/PHOSPHODIESTERASE"/>
    <property type="match status" value="1"/>
</dbReference>
<dbReference type="Pfam" id="PF13181">
    <property type="entry name" value="TPR_8"/>
    <property type="match status" value="1"/>
</dbReference>
<organism evidence="3 4">
    <name type="scientific">Dokdonia ponticola</name>
    <dbReference type="NCBI Taxonomy" id="2041041"/>
    <lineage>
        <taxon>Bacteria</taxon>
        <taxon>Pseudomonadati</taxon>
        <taxon>Bacteroidota</taxon>
        <taxon>Flavobacteriia</taxon>
        <taxon>Flavobacteriales</taxon>
        <taxon>Flavobacteriaceae</taxon>
        <taxon>Dokdonia</taxon>
    </lineage>
</organism>
<dbReference type="Gene3D" id="3.40.720.10">
    <property type="entry name" value="Alkaline Phosphatase, subunit A"/>
    <property type="match status" value="1"/>
</dbReference>
<dbReference type="Pfam" id="PF01663">
    <property type="entry name" value="Phosphodiest"/>
    <property type="match status" value="1"/>
</dbReference>
<proteinExistence type="predicted"/>
<dbReference type="InterPro" id="IPR017850">
    <property type="entry name" value="Alkaline_phosphatase_core_sf"/>
</dbReference>
<evidence type="ECO:0000259" key="2">
    <source>
        <dbReference type="Pfam" id="PF00685"/>
    </source>
</evidence>
<dbReference type="PANTHER" id="PTHR10151:SF120">
    <property type="entry name" value="BIS(5'-ADENOSYL)-TRIPHOSPHATASE"/>
    <property type="match status" value="1"/>
</dbReference>
<dbReference type="Pfam" id="PF00685">
    <property type="entry name" value="Sulfotransfer_1"/>
    <property type="match status" value="1"/>
</dbReference>
<dbReference type="SUPFAM" id="SSF52540">
    <property type="entry name" value="P-loop containing nucleoside triphosphate hydrolases"/>
    <property type="match status" value="1"/>
</dbReference>
<dbReference type="InterPro" id="IPR019734">
    <property type="entry name" value="TPR_rpt"/>
</dbReference>
<dbReference type="Proteomes" id="UP001596043">
    <property type="component" value="Unassembled WGS sequence"/>
</dbReference>
<reference evidence="4" key="1">
    <citation type="journal article" date="2019" name="Int. J. Syst. Evol. Microbiol.">
        <title>The Global Catalogue of Microorganisms (GCM) 10K type strain sequencing project: providing services to taxonomists for standard genome sequencing and annotation.</title>
        <authorList>
            <consortium name="The Broad Institute Genomics Platform"/>
            <consortium name="The Broad Institute Genome Sequencing Center for Infectious Disease"/>
            <person name="Wu L."/>
            <person name="Ma J."/>
        </authorList>
    </citation>
    <scope>NUCLEOTIDE SEQUENCE [LARGE SCALE GENOMIC DNA]</scope>
    <source>
        <strain evidence="4">YJ-61-S</strain>
    </source>
</reference>
<dbReference type="PROSITE" id="PS50005">
    <property type="entry name" value="TPR"/>
    <property type="match status" value="2"/>
</dbReference>
<accession>A0ABV9HR65</accession>
<dbReference type="RefSeq" id="WP_379976867.1">
    <property type="nucleotide sequence ID" value="NZ_JBHSFV010000001.1"/>
</dbReference>
<name>A0ABV9HR65_9FLAO</name>
<feature type="domain" description="Sulfotransferase" evidence="2">
    <location>
        <begin position="664"/>
        <end position="826"/>
    </location>
</feature>
<dbReference type="InterPro" id="IPR002591">
    <property type="entry name" value="Phosphodiest/P_Trfase"/>
</dbReference>
<keyword evidence="4" id="KW-1185">Reference proteome</keyword>
<dbReference type="SUPFAM" id="SSF53649">
    <property type="entry name" value="Alkaline phosphatase-like"/>
    <property type="match status" value="1"/>
</dbReference>
<evidence type="ECO:0000313" key="3">
    <source>
        <dbReference type="EMBL" id="MFC4632666.1"/>
    </source>
</evidence>
<dbReference type="Pfam" id="PF14559">
    <property type="entry name" value="TPR_19"/>
    <property type="match status" value="1"/>
</dbReference>
<dbReference type="InterPro" id="IPR000863">
    <property type="entry name" value="Sulfotransferase_dom"/>
</dbReference>
<dbReference type="Gene3D" id="1.25.40.10">
    <property type="entry name" value="Tetratricopeptide repeat domain"/>
    <property type="match status" value="2"/>
</dbReference>
<dbReference type="EMBL" id="JBHSFV010000001">
    <property type="protein sequence ID" value="MFC4632666.1"/>
    <property type="molecule type" value="Genomic_DNA"/>
</dbReference>
<dbReference type="InterPro" id="IPR011990">
    <property type="entry name" value="TPR-like_helical_dom_sf"/>
</dbReference>
<keyword evidence="1" id="KW-0802">TPR repeat</keyword>
<gene>
    <name evidence="3" type="ORF">ACFO3O_02040</name>
</gene>
<evidence type="ECO:0000313" key="4">
    <source>
        <dbReference type="Proteomes" id="UP001596043"/>
    </source>
</evidence>
<feature type="repeat" description="TPR" evidence="1">
    <location>
        <begin position="596"/>
        <end position="629"/>
    </location>
</feature>
<dbReference type="InterPro" id="IPR027417">
    <property type="entry name" value="P-loop_NTPase"/>
</dbReference>
<dbReference type="SMART" id="SM00028">
    <property type="entry name" value="TPR"/>
    <property type="match status" value="5"/>
</dbReference>
<comment type="caution">
    <text evidence="3">The sequence shown here is derived from an EMBL/GenBank/DDBJ whole genome shotgun (WGS) entry which is preliminary data.</text>
</comment>
<dbReference type="SUPFAM" id="SSF48452">
    <property type="entry name" value="TPR-like"/>
    <property type="match status" value="2"/>
</dbReference>